<sequence>MTSLHTKAKVRDGKKNNISANKLVHEGNLDSGLNNNENQEYGQFSISAHSSDPDNILNPKELFGLNQGIEDEQADEDQCSVNAEESKSESPHSHLGDILGNTLLDLPNQKHNYCQYNPIFKKQKNGKPNKKRKGNSPKISTKKKRMQNLKDKIMKLSKVKDVPVQKIMPAFLDFMSTVLWKLEQNPDLYNQLFDKKELGVICQSDPEENKDDEDPQLSDDNQEDCDSESVEDMSNKFQHSNVKYFEKLRNKSISARESQKEEKLSFKGKLGNSSKCGESVVNIPIDAAQALKDGHPTKCNKSIADNKSFSFKNLSNKNKVKNDEKDTIKDALDSKNSSQKLDIKIHEPMQEQIPEEYNYSKLGFSSMNLGIDNRQEEKEAENDKSLASFGQKIGNKSRPKSPSNNLLFPDSKSRGFRQAFDDCQNNLDDNSNNFEHKFLFGNESRRVNEENSMSMMFKNQHSNHYLAYHGTPNKAEISQQNMFDHGENSNISAIFPSVDHNDETNKRLTYKEIINENSQFGMNLLQQHNEGIEEQESVKQNDEIEEAHQNFQHFSRSFLHQDNLINNETVPEPDRKMTEDIRGPNNDSMKEECSLPHPNIFFNLKNGKNKIDLKPRKETGQKSINRQKKRNKKGSRKRKDKAENRCGMGSMLLFNDLGMGCFPMPINNPMFTQNNSAMVNPYFHLLADMSRKKKSKMTH</sequence>
<feature type="compositionally biased region" description="Basic residues" evidence="1">
    <location>
        <begin position="121"/>
        <end position="146"/>
    </location>
</feature>
<feature type="compositionally biased region" description="Basic and acidic residues" evidence="1">
    <location>
        <begin position="572"/>
        <end position="590"/>
    </location>
</feature>
<gene>
    <name evidence="2" type="ORF">ECRASSUSDP1_LOCUS26451</name>
</gene>
<feature type="region of interest" description="Disordered" evidence="1">
    <location>
        <begin position="1"/>
        <end position="60"/>
    </location>
</feature>
<feature type="compositionally biased region" description="Basic and acidic residues" evidence="1">
    <location>
        <begin position="375"/>
        <end position="384"/>
    </location>
</feature>
<feature type="region of interest" description="Disordered" evidence="1">
    <location>
        <begin position="375"/>
        <end position="410"/>
    </location>
</feature>
<feature type="region of interest" description="Disordered" evidence="1">
    <location>
        <begin position="616"/>
        <end position="643"/>
    </location>
</feature>
<protein>
    <submittedName>
        <fullName evidence="2">Uncharacterized protein</fullName>
    </submittedName>
</protein>
<reference evidence="2" key="1">
    <citation type="submission" date="2023-07" db="EMBL/GenBank/DDBJ databases">
        <authorList>
            <consortium name="AG Swart"/>
            <person name="Singh M."/>
            <person name="Singh A."/>
            <person name="Seah K."/>
            <person name="Emmerich C."/>
        </authorList>
    </citation>
    <scope>NUCLEOTIDE SEQUENCE</scope>
    <source>
        <strain evidence="2">DP1</strain>
    </source>
</reference>
<feature type="compositionally biased region" description="Basic residues" evidence="1">
    <location>
        <begin position="625"/>
        <end position="639"/>
    </location>
</feature>
<evidence type="ECO:0000313" key="2">
    <source>
        <dbReference type="EMBL" id="CAI2384911.1"/>
    </source>
</evidence>
<feature type="compositionally biased region" description="Basic and acidic residues" evidence="1">
    <location>
        <begin position="84"/>
        <end position="95"/>
    </location>
</feature>
<feature type="region of interest" description="Disordered" evidence="1">
    <location>
        <begin position="205"/>
        <end position="233"/>
    </location>
</feature>
<dbReference type="Proteomes" id="UP001295684">
    <property type="component" value="Unassembled WGS sequence"/>
</dbReference>
<dbReference type="EMBL" id="CAMPGE010027262">
    <property type="protein sequence ID" value="CAI2384911.1"/>
    <property type="molecule type" value="Genomic_DNA"/>
</dbReference>
<comment type="caution">
    <text evidence="2">The sequence shown here is derived from an EMBL/GenBank/DDBJ whole genome shotgun (WGS) entry which is preliminary data.</text>
</comment>
<name>A0AAD1Y3T6_EUPCR</name>
<organism evidence="2 3">
    <name type="scientific">Euplotes crassus</name>
    <dbReference type="NCBI Taxonomy" id="5936"/>
    <lineage>
        <taxon>Eukaryota</taxon>
        <taxon>Sar</taxon>
        <taxon>Alveolata</taxon>
        <taxon>Ciliophora</taxon>
        <taxon>Intramacronucleata</taxon>
        <taxon>Spirotrichea</taxon>
        <taxon>Hypotrichia</taxon>
        <taxon>Euplotida</taxon>
        <taxon>Euplotidae</taxon>
        <taxon>Moneuplotes</taxon>
    </lineage>
</organism>
<evidence type="ECO:0000256" key="1">
    <source>
        <dbReference type="SAM" id="MobiDB-lite"/>
    </source>
</evidence>
<feature type="region of interest" description="Disordered" evidence="1">
    <location>
        <begin position="120"/>
        <end position="146"/>
    </location>
</feature>
<feature type="compositionally biased region" description="Polar residues" evidence="1">
    <location>
        <begin position="31"/>
        <end position="50"/>
    </location>
</feature>
<evidence type="ECO:0000313" key="3">
    <source>
        <dbReference type="Proteomes" id="UP001295684"/>
    </source>
</evidence>
<feature type="compositionally biased region" description="Acidic residues" evidence="1">
    <location>
        <begin position="205"/>
        <end position="231"/>
    </location>
</feature>
<feature type="region of interest" description="Disordered" evidence="1">
    <location>
        <begin position="568"/>
        <end position="590"/>
    </location>
</feature>
<proteinExistence type="predicted"/>
<dbReference type="AlphaFoldDB" id="A0AAD1Y3T6"/>
<feature type="region of interest" description="Disordered" evidence="1">
    <location>
        <begin position="256"/>
        <end position="275"/>
    </location>
</feature>
<accession>A0AAD1Y3T6</accession>
<feature type="region of interest" description="Disordered" evidence="1">
    <location>
        <begin position="73"/>
        <end position="101"/>
    </location>
</feature>
<keyword evidence="3" id="KW-1185">Reference proteome</keyword>